<reference evidence="2 3" key="1">
    <citation type="submission" date="2019-03" db="EMBL/GenBank/DDBJ databases">
        <title>Genomic Encyclopedia of Type Strains, Phase IV (KMG-IV): sequencing the most valuable type-strain genomes for metagenomic binning, comparative biology and taxonomic classification.</title>
        <authorList>
            <person name="Goeker M."/>
        </authorList>
    </citation>
    <scope>NUCLEOTIDE SEQUENCE [LARGE SCALE GENOMIC DNA]</scope>
    <source>
        <strain evidence="2 3">DSM 23802</strain>
    </source>
</reference>
<dbReference type="EMBL" id="SMAB01000009">
    <property type="protein sequence ID" value="TCS82434.1"/>
    <property type="molecule type" value="Genomic_DNA"/>
</dbReference>
<gene>
    <name evidence="2" type="ORF">EDD72_1091</name>
</gene>
<protein>
    <submittedName>
        <fullName evidence="2">Uncharacterized protein</fullName>
    </submittedName>
</protein>
<organism evidence="2 3">
    <name type="scientific">Tepidibacillus fermentans</name>
    <dbReference type="NCBI Taxonomy" id="1281767"/>
    <lineage>
        <taxon>Bacteria</taxon>
        <taxon>Bacillati</taxon>
        <taxon>Bacillota</taxon>
        <taxon>Bacilli</taxon>
        <taxon>Bacillales</taxon>
        <taxon>Bacillaceae</taxon>
        <taxon>Tepidibacillus</taxon>
    </lineage>
</organism>
<sequence length="179" mass="20581">MGSHKRKSSSVYVNSKSTQKKRTPRSFVVEEQEERQFPAIIPESFSFKNFDLVGKIDDMRSLTKELSIMARQLEMWMGVAYTVAMAFKDNGVLREVVKSLASIGTNGEQGVEEPKSRKRALPPPPLSFFQRNDEYEEEKVDQLKEEKGSPQENINIFEIMNNPAFKEIVSKLFLNNKKK</sequence>
<comment type="caution">
    <text evidence="2">The sequence shown here is derived from an EMBL/GenBank/DDBJ whole genome shotgun (WGS) entry which is preliminary data.</text>
</comment>
<evidence type="ECO:0000256" key="1">
    <source>
        <dbReference type="SAM" id="MobiDB-lite"/>
    </source>
</evidence>
<evidence type="ECO:0000313" key="2">
    <source>
        <dbReference type="EMBL" id="TCS82434.1"/>
    </source>
</evidence>
<proteinExistence type="predicted"/>
<keyword evidence="3" id="KW-1185">Reference proteome</keyword>
<dbReference type="Proteomes" id="UP000295788">
    <property type="component" value="Unassembled WGS sequence"/>
</dbReference>
<accession>A0A4R3KG93</accession>
<feature type="region of interest" description="Disordered" evidence="1">
    <location>
        <begin position="105"/>
        <end position="132"/>
    </location>
</feature>
<evidence type="ECO:0000313" key="3">
    <source>
        <dbReference type="Proteomes" id="UP000295788"/>
    </source>
</evidence>
<feature type="region of interest" description="Disordered" evidence="1">
    <location>
        <begin position="1"/>
        <end position="26"/>
    </location>
</feature>
<dbReference type="AlphaFoldDB" id="A0A4R3KG93"/>
<name>A0A4R3KG93_9BACI</name>